<comment type="caution">
    <text evidence="2">The sequence shown here is derived from an EMBL/GenBank/DDBJ whole genome shotgun (WGS) entry which is preliminary data.</text>
</comment>
<dbReference type="EMBL" id="JABAFY010000074">
    <property type="protein sequence ID" value="NME53157.1"/>
    <property type="molecule type" value="Genomic_DNA"/>
</dbReference>
<evidence type="ECO:0000313" key="2">
    <source>
        <dbReference type="EMBL" id="NME53157.1"/>
    </source>
</evidence>
<feature type="chain" id="PRO_5032654548" evidence="1">
    <location>
        <begin position="28"/>
        <end position="153"/>
    </location>
</feature>
<gene>
    <name evidence="2" type="ORF">HF854_11690</name>
</gene>
<dbReference type="AlphaFoldDB" id="A0A848CL87"/>
<protein>
    <submittedName>
        <fullName evidence="2">Uncharacterized protein</fullName>
    </submittedName>
</protein>
<evidence type="ECO:0000313" key="3">
    <source>
        <dbReference type="Proteomes" id="UP000522333"/>
    </source>
</evidence>
<evidence type="ECO:0000256" key="1">
    <source>
        <dbReference type="SAM" id="SignalP"/>
    </source>
</evidence>
<sequence length="153" mass="16947">MKKTMRNLLALAILGCVLFWGTGLAMADQQNEGPSADQAEAAPLPDDRLTGMDVLLMQNAVSALWGKGDIAQPGGEVNVDSLSAPEHVFVELIELGWHNKAWVFRGQVRRMAPRNDGIEVVAAKELFSMRFHKVDKGNFYLDELKFEPLPNLE</sequence>
<feature type="signal peptide" evidence="1">
    <location>
        <begin position="1"/>
        <end position="27"/>
    </location>
</feature>
<proteinExistence type="predicted"/>
<name>A0A848CL87_9BACT</name>
<dbReference type="RefSeq" id="WP_168936446.1">
    <property type="nucleotide sequence ID" value="NZ_JABAFY010000074.1"/>
</dbReference>
<accession>A0A848CL87</accession>
<dbReference type="Proteomes" id="UP000522333">
    <property type="component" value="Unassembled WGS sequence"/>
</dbReference>
<keyword evidence="1" id="KW-0732">Signal</keyword>
<reference evidence="2 3" key="1">
    <citation type="submission" date="2020-04" db="EMBL/GenBank/DDBJ databases">
        <authorList>
            <person name="Hitch T.C.A."/>
            <person name="Wylensek D."/>
            <person name="Clavel T."/>
        </authorList>
    </citation>
    <scope>NUCLEOTIDE SEQUENCE [LARGE SCALE GENOMIC DNA]</scope>
    <source>
        <strain evidence="2 3">PG-251-APC-1</strain>
    </source>
</reference>
<organism evidence="2 3">
    <name type="scientific">Desulfovibrio piger</name>
    <dbReference type="NCBI Taxonomy" id="901"/>
    <lineage>
        <taxon>Bacteria</taxon>
        <taxon>Pseudomonadati</taxon>
        <taxon>Thermodesulfobacteriota</taxon>
        <taxon>Desulfovibrionia</taxon>
        <taxon>Desulfovibrionales</taxon>
        <taxon>Desulfovibrionaceae</taxon>
        <taxon>Desulfovibrio</taxon>
    </lineage>
</organism>